<sequence length="115" mass="13074">MRLEGVVSQLKVSRYSKTEGVATCRTPYAGHVYCTQGTIRACRTVRKKPLHRKTTWEKSMGEENDCRPLCPHLTVAHATLEPQPNLSTNKPTYERESWNARVVWEAAEMRASADL</sequence>
<keyword evidence="2" id="KW-1185">Reference proteome</keyword>
<protein>
    <submittedName>
        <fullName evidence="1">Uncharacterized protein</fullName>
    </submittedName>
</protein>
<dbReference type="Proteomes" id="UP000053477">
    <property type="component" value="Unassembled WGS sequence"/>
</dbReference>
<name>A0A0H2RGM7_9AGAM</name>
<organism evidence="1 2">
    <name type="scientific">Schizopora paradoxa</name>
    <dbReference type="NCBI Taxonomy" id="27342"/>
    <lineage>
        <taxon>Eukaryota</taxon>
        <taxon>Fungi</taxon>
        <taxon>Dikarya</taxon>
        <taxon>Basidiomycota</taxon>
        <taxon>Agaricomycotina</taxon>
        <taxon>Agaricomycetes</taxon>
        <taxon>Hymenochaetales</taxon>
        <taxon>Schizoporaceae</taxon>
        <taxon>Schizopora</taxon>
    </lineage>
</organism>
<accession>A0A0H2RGM7</accession>
<evidence type="ECO:0000313" key="2">
    <source>
        <dbReference type="Proteomes" id="UP000053477"/>
    </source>
</evidence>
<reference evidence="1 2" key="1">
    <citation type="submission" date="2015-04" db="EMBL/GenBank/DDBJ databases">
        <title>Complete genome sequence of Schizopora paradoxa KUC8140, a cosmopolitan wood degrader in East Asia.</title>
        <authorList>
            <consortium name="DOE Joint Genome Institute"/>
            <person name="Min B."/>
            <person name="Park H."/>
            <person name="Jang Y."/>
            <person name="Kim J.-J."/>
            <person name="Kim K.H."/>
            <person name="Pangilinan J."/>
            <person name="Lipzen A."/>
            <person name="Riley R."/>
            <person name="Grigoriev I.V."/>
            <person name="Spatafora J.W."/>
            <person name="Choi I.-G."/>
        </authorList>
    </citation>
    <scope>NUCLEOTIDE SEQUENCE [LARGE SCALE GENOMIC DNA]</scope>
    <source>
        <strain evidence="1 2">KUC8140</strain>
    </source>
</reference>
<evidence type="ECO:0000313" key="1">
    <source>
        <dbReference type="EMBL" id="KLO10984.1"/>
    </source>
</evidence>
<gene>
    <name evidence="1" type="ORF">SCHPADRAFT_906439</name>
</gene>
<proteinExistence type="predicted"/>
<dbReference type="AlphaFoldDB" id="A0A0H2RGM7"/>
<dbReference type="EMBL" id="KQ086012">
    <property type="protein sequence ID" value="KLO10984.1"/>
    <property type="molecule type" value="Genomic_DNA"/>
</dbReference>
<dbReference type="InParanoid" id="A0A0H2RGM7"/>